<reference evidence="12" key="1">
    <citation type="submission" date="2016-10" db="EMBL/GenBank/DDBJ databases">
        <authorList>
            <person name="Varghese N."/>
            <person name="Submissions S."/>
        </authorList>
    </citation>
    <scope>NUCLEOTIDE SEQUENCE [LARGE SCALE GENOMIC DNA]</scope>
    <source>
        <strain evidence="12">OK042</strain>
    </source>
</reference>
<dbReference type="Proteomes" id="UP000198915">
    <property type="component" value="Unassembled WGS sequence"/>
</dbReference>
<dbReference type="EC" id="2.7.13.3" evidence="3"/>
<evidence type="ECO:0000313" key="11">
    <source>
        <dbReference type="EMBL" id="SFK95458.1"/>
    </source>
</evidence>
<dbReference type="PRINTS" id="PR00344">
    <property type="entry name" value="BCTRLSENSOR"/>
</dbReference>
<dbReference type="STRING" id="1884381.SAMN05518846_12563"/>
<dbReference type="CDD" id="cd00075">
    <property type="entry name" value="HATPase"/>
    <property type="match status" value="1"/>
</dbReference>
<dbReference type="Gene3D" id="1.10.287.130">
    <property type="match status" value="1"/>
</dbReference>
<dbReference type="PANTHER" id="PTHR43711">
    <property type="entry name" value="TWO-COMPONENT HISTIDINE KINASE"/>
    <property type="match status" value="1"/>
</dbReference>
<evidence type="ECO:0000313" key="12">
    <source>
        <dbReference type="Proteomes" id="UP000198915"/>
    </source>
</evidence>
<keyword evidence="5" id="KW-0808">Transferase</keyword>
<evidence type="ECO:0000256" key="9">
    <source>
        <dbReference type="ARBA" id="ARBA00023012"/>
    </source>
</evidence>
<evidence type="ECO:0000256" key="8">
    <source>
        <dbReference type="ARBA" id="ARBA00022840"/>
    </source>
</evidence>
<evidence type="ECO:0000259" key="10">
    <source>
        <dbReference type="PROSITE" id="PS50109"/>
    </source>
</evidence>
<keyword evidence="12" id="KW-1185">Reference proteome</keyword>
<dbReference type="FunFam" id="3.30.565.10:FF:000006">
    <property type="entry name" value="Sensor histidine kinase WalK"/>
    <property type="match status" value="1"/>
</dbReference>
<dbReference type="CDD" id="cd00082">
    <property type="entry name" value="HisKA"/>
    <property type="match status" value="1"/>
</dbReference>
<keyword evidence="9" id="KW-0902">Two-component regulatory system</keyword>
<keyword evidence="6" id="KW-0547">Nucleotide-binding</keyword>
<protein>
    <recommendedName>
        <fullName evidence="3">histidine kinase</fullName>
        <ecNumber evidence="3">2.7.13.3</ecNumber>
    </recommendedName>
</protein>
<gene>
    <name evidence="11" type="ORF">SAMN05518846_12563</name>
</gene>
<dbReference type="Gene3D" id="3.30.565.10">
    <property type="entry name" value="Histidine kinase-like ATPase, C-terminal domain"/>
    <property type="match status" value="1"/>
</dbReference>
<dbReference type="AlphaFoldDB" id="A0A1I4DP68"/>
<evidence type="ECO:0000256" key="1">
    <source>
        <dbReference type="ARBA" id="ARBA00000085"/>
    </source>
</evidence>
<sequence>MYLVQSWQIINDRLINAFAVQFSKSIFCRTLYILSRSLFTSQEVSYRNLLAFLVFCHRSLATRNNLSHPKNKYNTFLKVYKKTSAYHLSNGEVLLRGAAHHPEQLHEALQSMHGESTRLTKLVQDLLLLAKIDKAPTLAIQLKKTELHPLLIELEPHLQMLAGSRTVQVEISFYSKLQIDPDRMKQVILNLFQNAVQHTDPKQGNIKVSLKDAVGGVLLTVKDNGSGILLEHLPHLFERFYRIDTARTRALGGSGLGLAITQSIVEAHGCRISATSEPGKGSSFTVWLPLPYDKTEKSP</sequence>
<keyword evidence="8" id="KW-0067">ATP-binding</keyword>
<evidence type="ECO:0000256" key="6">
    <source>
        <dbReference type="ARBA" id="ARBA00022741"/>
    </source>
</evidence>
<evidence type="ECO:0000256" key="3">
    <source>
        <dbReference type="ARBA" id="ARBA00012438"/>
    </source>
</evidence>
<name>A0A1I4DP68_9BACL</name>
<dbReference type="PROSITE" id="PS50109">
    <property type="entry name" value="HIS_KIN"/>
    <property type="match status" value="1"/>
</dbReference>
<organism evidence="11 12">
    <name type="scientific">Brevibacillus centrosporus</name>
    <dbReference type="NCBI Taxonomy" id="54910"/>
    <lineage>
        <taxon>Bacteria</taxon>
        <taxon>Bacillati</taxon>
        <taxon>Bacillota</taxon>
        <taxon>Bacilli</taxon>
        <taxon>Bacillales</taxon>
        <taxon>Paenibacillaceae</taxon>
        <taxon>Brevibacillus</taxon>
    </lineage>
</organism>
<dbReference type="InterPro" id="IPR003594">
    <property type="entry name" value="HATPase_dom"/>
</dbReference>
<dbReference type="InterPro" id="IPR050736">
    <property type="entry name" value="Sensor_HK_Regulatory"/>
</dbReference>
<evidence type="ECO:0000256" key="5">
    <source>
        <dbReference type="ARBA" id="ARBA00022679"/>
    </source>
</evidence>
<dbReference type="PANTHER" id="PTHR43711:SF1">
    <property type="entry name" value="HISTIDINE KINASE 1"/>
    <property type="match status" value="1"/>
</dbReference>
<dbReference type="InterPro" id="IPR005467">
    <property type="entry name" value="His_kinase_dom"/>
</dbReference>
<evidence type="ECO:0000256" key="4">
    <source>
        <dbReference type="ARBA" id="ARBA00022553"/>
    </source>
</evidence>
<dbReference type="GO" id="GO:0000155">
    <property type="term" value="F:phosphorelay sensor kinase activity"/>
    <property type="evidence" value="ECO:0007669"/>
    <property type="project" value="InterPro"/>
</dbReference>
<dbReference type="GO" id="GO:0005524">
    <property type="term" value="F:ATP binding"/>
    <property type="evidence" value="ECO:0007669"/>
    <property type="project" value="UniProtKB-KW"/>
</dbReference>
<dbReference type="SMART" id="SM00387">
    <property type="entry name" value="HATPase_c"/>
    <property type="match status" value="1"/>
</dbReference>
<dbReference type="InterPro" id="IPR003661">
    <property type="entry name" value="HisK_dim/P_dom"/>
</dbReference>
<comment type="catalytic activity">
    <reaction evidence="1">
        <text>ATP + protein L-histidine = ADP + protein N-phospho-L-histidine.</text>
        <dbReference type="EC" id="2.7.13.3"/>
    </reaction>
</comment>
<dbReference type="InterPro" id="IPR004358">
    <property type="entry name" value="Sig_transdc_His_kin-like_C"/>
</dbReference>
<dbReference type="RefSeq" id="WP_092276858.1">
    <property type="nucleotide sequence ID" value="NZ_FORT01000025.1"/>
</dbReference>
<dbReference type="EMBL" id="FORT01000025">
    <property type="protein sequence ID" value="SFK95458.1"/>
    <property type="molecule type" value="Genomic_DNA"/>
</dbReference>
<evidence type="ECO:0000256" key="2">
    <source>
        <dbReference type="ARBA" id="ARBA00004651"/>
    </source>
</evidence>
<dbReference type="SUPFAM" id="SSF55874">
    <property type="entry name" value="ATPase domain of HSP90 chaperone/DNA topoisomerase II/histidine kinase"/>
    <property type="match status" value="1"/>
</dbReference>
<feature type="domain" description="Histidine kinase" evidence="10">
    <location>
        <begin position="83"/>
        <end position="292"/>
    </location>
</feature>
<proteinExistence type="predicted"/>
<dbReference type="GO" id="GO:0005886">
    <property type="term" value="C:plasma membrane"/>
    <property type="evidence" value="ECO:0007669"/>
    <property type="project" value="UniProtKB-SubCell"/>
</dbReference>
<dbReference type="InterPro" id="IPR036890">
    <property type="entry name" value="HATPase_C_sf"/>
</dbReference>
<comment type="subcellular location">
    <subcellularLocation>
        <location evidence="2">Cell membrane</location>
        <topology evidence="2">Multi-pass membrane protein</topology>
    </subcellularLocation>
</comment>
<dbReference type="Pfam" id="PF02518">
    <property type="entry name" value="HATPase_c"/>
    <property type="match status" value="1"/>
</dbReference>
<accession>A0A1I4DP68</accession>
<keyword evidence="7 11" id="KW-0418">Kinase</keyword>
<keyword evidence="4" id="KW-0597">Phosphoprotein</keyword>
<evidence type="ECO:0000256" key="7">
    <source>
        <dbReference type="ARBA" id="ARBA00022777"/>
    </source>
</evidence>